<keyword evidence="6" id="KW-1185">Reference proteome</keyword>
<dbReference type="PANTHER" id="PTHR45947">
    <property type="entry name" value="SULFOQUINOVOSYL TRANSFERASE SQD2"/>
    <property type="match status" value="1"/>
</dbReference>
<evidence type="ECO:0000256" key="3">
    <source>
        <dbReference type="SAM" id="MobiDB-lite"/>
    </source>
</evidence>
<accession>A0A4Q9KEL4</accession>
<proteinExistence type="predicted"/>
<dbReference type="AlphaFoldDB" id="A0A4Q9KEL4"/>
<dbReference type="SUPFAM" id="SSF53756">
    <property type="entry name" value="UDP-Glycosyltransferase/glycogen phosphorylase"/>
    <property type="match status" value="1"/>
</dbReference>
<dbReference type="Proteomes" id="UP000292373">
    <property type="component" value="Unassembled WGS sequence"/>
</dbReference>
<evidence type="ECO:0000313" key="5">
    <source>
        <dbReference type="EMBL" id="TBT84989.1"/>
    </source>
</evidence>
<sequence length="502" mass="54632">MVRDRAVRSMACRSVMASCLPRTSSVSASHRKMAKLVEVEPHRPPVRSVRGLPTGDLDSPAMDETTSPTAEAPLKVALFTDMYGPGHSGLLYAVQFLEGELLKAGCHVQVVAPACDGPNPHRGEPGRTEVRLKSIRLPGMPMAVPNGRGFEQALDAFAADPPDVIHVHGLGAAGMLGVWAADRLEVPLMVTWHTDFEAYADHYALLTPFLDAYYRLIKASAHGMKRPALQDMRRWMSVKFWKRGMSRRNLLNAARAMLQAADLVTTPSDKTATRVRELSPRSHIKVVPNGADALPPGEPLPPASGPRILYVGRIAAEKNVSLLLEAFEWVREEIPEAELMVVGDWHAAPPVLETRLRRARSRGGVTLVGQVPRDKLGPYYASADVFAFPSLTDTQALVLHEAAHAGLPIVSVDHELRLVLDEGVNGAIARPTPESLARQLVMMLHKLSDPEFKAAAQARSRQMAGWWTIANQSAAILDLYRALAAGEEVPESMKAIPPNGDA</sequence>
<gene>
    <name evidence="5" type="ORF">ET989_07380</name>
</gene>
<evidence type="ECO:0000313" key="6">
    <source>
        <dbReference type="Proteomes" id="UP000292373"/>
    </source>
</evidence>
<dbReference type="EMBL" id="SDMQ01000006">
    <property type="protein sequence ID" value="TBT84989.1"/>
    <property type="molecule type" value="Genomic_DNA"/>
</dbReference>
<dbReference type="Pfam" id="PF13692">
    <property type="entry name" value="Glyco_trans_1_4"/>
    <property type="match status" value="1"/>
</dbReference>
<dbReference type="GO" id="GO:0016757">
    <property type="term" value="F:glycosyltransferase activity"/>
    <property type="evidence" value="ECO:0007669"/>
    <property type="project" value="UniProtKB-KW"/>
</dbReference>
<evidence type="ECO:0000259" key="4">
    <source>
        <dbReference type="Pfam" id="PF13439"/>
    </source>
</evidence>
<dbReference type="Pfam" id="PF13439">
    <property type="entry name" value="Glyco_transf_4"/>
    <property type="match status" value="1"/>
</dbReference>
<comment type="caution">
    <text evidence="5">The sequence shown here is derived from an EMBL/GenBank/DDBJ whole genome shotgun (WGS) entry which is preliminary data.</text>
</comment>
<dbReference type="Gene3D" id="3.40.50.2000">
    <property type="entry name" value="Glycogen Phosphorylase B"/>
    <property type="match status" value="2"/>
</dbReference>
<protein>
    <submittedName>
        <fullName evidence="5">Glycosyltransferase</fullName>
    </submittedName>
</protein>
<dbReference type="GO" id="GO:1901137">
    <property type="term" value="P:carbohydrate derivative biosynthetic process"/>
    <property type="evidence" value="ECO:0007669"/>
    <property type="project" value="UniProtKB-ARBA"/>
</dbReference>
<keyword evidence="1" id="KW-0328">Glycosyltransferase</keyword>
<dbReference type="InterPro" id="IPR028098">
    <property type="entry name" value="Glyco_trans_4-like_N"/>
</dbReference>
<dbReference type="OrthoDB" id="5242526at2"/>
<feature type="domain" description="Glycosyltransferase subfamily 4-like N-terminal" evidence="4">
    <location>
        <begin position="100"/>
        <end position="292"/>
    </location>
</feature>
<feature type="region of interest" description="Disordered" evidence="3">
    <location>
        <begin position="43"/>
        <end position="68"/>
    </location>
</feature>
<keyword evidence="2 5" id="KW-0808">Transferase</keyword>
<dbReference type="PANTHER" id="PTHR45947:SF3">
    <property type="entry name" value="SULFOQUINOVOSYL TRANSFERASE SQD2"/>
    <property type="match status" value="1"/>
</dbReference>
<reference evidence="5 6" key="1">
    <citation type="submission" date="2019-01" db="EMBL/GenBank/DDBJ databases">
        <title>Lactibacter flavus gen. nov., sp. nov., a novel bacterium of the family Propionibacteriaceae isolated from raw milk and dairy products.</title>
        <authorList>
            <person name="Huptas C."/>
            <person name="Wenning M."/>
            <person name="Breitenwieser F."/>
            <person name="Doll E."/>
            <person name="Von Neubeck M."/>
            <person name="Busse H.-J."/>
            <person name="Scherer S."/>
        </authorList>
    </citation>
    <scope>NUCLEOTIDE SEQUENCE [LARGE SCALE GENOMIC DNA]</scope>
    <source>
        <strain evidence="5 6">KCTC 33808</strain>
    </source>
</reference>
<dbReference type="InterPro" id="IPR050194">
    <property type="entry name" value="Glycosyltransferase_grp1"/>
</dbReference>
<name>A0A4Q9KEL4_9ACTN</name>
<organism evidence="5 6">
    <name type="scientific">Propioniciclava sinopodophylli</name>
    <dbReference type="NCBI Taxonomy" id="1837344"/>
    <lineage>
        <taxon>Bacteria</taxon>
        <taxon>Bacillati</taxon>
        <taxon>Actinomycetota</taxon>
        <taxon>Actinomycetes</taxon>
        <taxon>Propionibacteriales</taxon>
        <taxon>Propionibacteriaceae</taxon>
        <taxon>Propioniciclava</taxon>
    </lineage>
</organism>
<evidence type="ECO:0000256" key="2">
    <source>
        <dbReference type="ARBA" id="ARBA00022679"/>
    </source>
</evidence>
<evidence type="ECO:0000256" key="1">
    <source>
        <dbReference type="ARBA" id="ARBA00022676"/>
    </source>
</evidence>